<protein>
    <submittedName>
        <fullName evidence="1">MinD-like ATPase involved in chromosome partitioning or flagellar assembly</fullName>
    </submittedName>
</protein>
<organism evidence="1 2">
    <name type="scientific">Alicyclobacillus macrosporangiidus</name>
    <dbReference type="NCBI Taxonomy" id="392015"/>
    <lineage>
        <taxon>Bacteria</taxon>
        <taxon>Bacillati</taxon>
        <taxon>Bacillota</taxon>
        <taxon>Bacilli</taxon>
        <taxon>Bacillales</taxon>
        <taxon>Alicyclobacillaceae</taxon>
        <taxon>Alicyclobacillus</taxon>
    </lineage>
</organism>
<dbReference type="InterPro" id="IPR027417">
    <property type="entry name" value="P-loop_NTPase"/>
</dbReference>
<evidence type="ECO:0000313" key="2">
    <source>
        <dbReference type="Proteomes" id="UP000183508"/>
    </source>
</evidence>
<gene>
    <name evidence="1" type="ORF">SAMN05421543_12316</name>
</gene>
<keyword evidence="2" id="KW-1185">Reference proteome</keyword>
<dbReference type="SUPFAM" id="SSF52540">
    <property type="entry name" value="P-loop containing nucleoside triphosphate hydrolases"/>
    <property type="match status" value="1"/>
</dbReference>
<dbReference type="Gene3D" id="3.40.50.300">
    <property type="entry name" value="P-loop containing nucleotide triphosphate hydrolases"/>
    <property type="match status" value="1"/>
</dbReference>
<name>A0A1I7L1S0_9BACL</name>
<accession>A0A1I7L1S0</accession>
<dbReference type="STRING" id="392015.SAMN05421543_12316"/>
<sequence length="345" mass="38052">MRTRYTLHDLASLADVPTEALADVVIVDEAAVDVADLREYRELRPELTMVYLVNGITPAKETFGTAYKISVLDAASLMTYLRTLEGSRNDQPVLTFWGILPQLGTTTIALSVATYLAQEYNLSVGVLGLNCYNPGSWAVTDPSYYLDDLRSFIRLKQLTPEKLKSSMDVLPSGVSYLLGNRNQTAALQFRPEDMSYLISTAKSAFEVVVLDAGSILNTAPALQALLSASCLYAVTTDLLYAQTQFQLHAQHALSPLGIDPEHILLVGNRMQQVKLLTAHAKAMGVTPLAAIPEMREIAYYAEQQPDKLRLFLDQRRWKDAMRLITEGIAAKYAMAAAASRKAESR</sequence>
<dbReference type="EMBL" id="FPBV01000023">
    <property type="protein sequence ID" value="SFV03670.1"/>
    <property type="molecule type" value="Genomic_DNA"/>
</dbReference>
<keyword evidence="1" id="KW-0966">Cell projection</keyword>
<keyword evidence="1" id="KW-0282">Flagellum</keyword>
<dbReference type="AlphaFoldDB" id="A0A1I7L1S0"/>
<keyword evidence="1" id="KW-0969">Cilium</keyword>
<proteinExistence type="predicted"/>
<reference evidence="2" key="1">
    <citation type="submission" date="2016-10" db="EMBL/GenBank/DDBJ databases">
        <authorList>
            <person name="Varghese N."/>
        </authorList>
    </citation>
    <scope>NUCLEOTIDE SEQUENCE [LARGE SCALE GENOMIC DNA]</scope>
    <source>
        <strain evidence="2">DSM 17980</strain>
    </source>
</reference>
<dbReference type="Proteomes" id="UP000183508">
    <property type="component" value="Unassembled WGS sequence"/>
</dbReference>
<evidence type="ECO:0000313" key="1">
    <source>
        <dbReference type="EMBL" id="SFV03670.1"/>
    </source>
</evidence>